<comment type="caution">
    <text evidence="2">The sequence shown here is derived from an EMBL/GenBank/DDBJ whole genome shotgun (WGS) entry which is preliminary data.</text>
</comment>
<feature type="compositionally biased region" description="Low complexity" evidence="1">
    <location>
        <begin position="163"/>
        <end position="172"/>
    </location>
</feature>
<evidence type="ECO:0000256" key="1">
    <source>
        <dbReference type="SAM" id="MobiDB-lite"/>
    </source>
</evidence>
<organism evidence="2 3">
    <name type="scientific">Streptomyces minutiscleroticus</name>
    <dbReference type="NCBI Taxonomy" id="68238"/>
    <lineage>
        <taxon>Bacteria</taxon>
        <taxon>Bacillati</taxon>
        <taxon>Actinomycetota</taxon>
        <taxon>Actinomycetes</taxon>
        <taxon>Kitasatosporales</taxon>
        <taxon>Streptomycetaceae</taxon>
        <taxon>Streptomyces</taxon>
    </lineage>
</organism>
<dbReference type="EMBL" id="BMVU01000005">
    <property type="protein sequence ID" value="GGX64303.1"/>
    <property type="molecule type" value="Genomic_DNA"/>
</dbReference>
<dbReference type="Proteomes" id="UP000619244">
    <property type="component" value="Unassembled WGS sequence"/>
</dbReference>
<dbReference type="AlphaFoldDB" id="A0A918NFK3"/>
<reference evidence="2" key="2">
    <citation type="submission" date="2020-09" db="EMBL/GenBank/DDBJ databases">
        <authorList>
            <person name="Sun Q."/>
            <person name="Ohkuma M."/>
        </authorList>
    </citation>
    <scope>NUCLEOTIDE SEQUENCE</scope>
    <source>
        <strain evidence="2">JCM 4790</strain>
    </source>
</reference>
<protein>
    <submittedName>
        <fullName evidence="2">Uncharacterized protein</fullName>
    </submittedName>
</protein>
<evidence type="ECO:0000313" key="3">
    <source>
        <dbReference type="Proteomes" id="UP000619244"/>
    </source>
</evidence>
<accession>A0A918NFK3</accession>
<feature type="compositionally biased region" description="Polar residues" evidence="1">
    <location>
        <begin position="151"/>
        <end position="162"/>
    </location>
</feature>
<gene>
    <name evidence="2" type="ORF">GCM10010358_18180</name>
</gene>
<proteinExistence type="predicted"/>
<feature type="compositionally biased region" description="Polar residues" evidence="1">
    <location>
        <begin position="100"/>
        <end position="119"/>
    </location>
</feature>
<feature type="region of interest" description="Disordered" evidence="1">
    <location>
        <begin position="1"/>
        <end position="172"/>
    </location>
</feature>
<sequence length="172" mass="18094">MLTHTMKFSESGGAARRVTTLETPQQAAAATTSPKAASGPPVPSPTAATTTPPRAITMPRALTRDGRSPRATKANRAVKTAWICRTRDDSPAGIPASMPMKSSPNLATPRTSPTATIHFQATFGRPTRNTAGRAAARKRSAEKSSGGKWPSPTSMTVKFTPQTAATRTARPR</sequence>
<name>A0A918NFK3_9ACTN</name>
<keyword evidence="3" id="KW-1185">Reference proteome</keyword>
<feature type="compositionally biased region" description="Low complexity" evidence="1">
    <location>
        <begin position="24"/>
        <end position="61"/>
    </location>
</feature>
<reference evidence="2" key="1">
    <citation type="journal article" date="2014" name="Int. J. Syst. Evol. Microbiol.">
        <title>Complete genome sequence of Corynebacterium casei LMG S-19264T (=DSM 44701T), isolated from a smear-ripened cheese.</title>
        <authorList>
            <consortium name="US DOE Joint Genome Institute (JGI-PGF)"/>
            <person name="Walter F."/>
            <person name="Albersmeier A."/>
            <person name="Kalinowski J."/>
            <person name="Ruckert C."/>
        </authorList>
    </citation>
    <scope>NUCLEOTIDE SEQUENCE</scope>
    <source>
        <strain evidence="2">JCM 4790</strain>
    </source>
</reference>
<evidence type="ECO:0000313" key="2">
    <source>
        <dbReference type="EMBL" id="GGX64303.1"/>
    </source>
</evidence>